<dbReference type="RefSeq" id="YP_010661000.1">
    <property type="nucleotide sequence ID" value="NC_070882.1"/>
</dbReference>
<dbReference type="EMBL" id="MN103543">
    <property type="protein sequence ID" value="QEM41989.1"/>
    <property type="molecule type" value="Genomic_DNA"/>
</dbReference>
<reference evidence="1 2" key="1">
    <citation type="submission" date="2019-06" db="EMBL/GenBank/DDBJ databases">
        <title>A distant relative of Phikzvirus genus phages from a therapeutic phage collection.</title>
        <authorList>
            <person name="Hejnowicz M.S."/>
            <person name="Dabrowski K."/>
            <person name="Gawor J."/>
            <person name="Weber-Dabrowska B."/>
            <person name="Gromadka R."/>
            <person name="Lobocka M.B."/>
        </authorList>
    </citation>
    <scope>NUCLEOTIDE SEQUENCE [LARGE SCALE GENOMIC DNA]</scope>
</reference>
<proteinExistence type="predicted"/>
<dbReference type="Proteomes" id="UP000322144">
    <property type="component" value="Segment"/>
</dbReference>
<name>A0A5C1K869_9CAUD</name>
<accession>A0A5C1K869</accession>
<dbReference type="KEGG" id="vg:77937010"/>
<dbReference type="GeneID" id="77937010"/>
<evidence type="ECO:0000313" key="2">
    <source>
        <dbReference type="Proteomes" id="UP000322144"/>
    </source>
</evidence>
<organism evidence="1 2">
    <name type="scientific">Pseudomonas phage vB_PaeM_PS119XW</name>
    <dbReference type="NCBI Taxonomy" id="2601632"/>
    <lineage>
        <taxon>Viruses</taxon>
        <taxon>Duplodnaviria</taxon>
        <taxon>Heunggongvirae</taxon>
        <taxon>Uroviricota</taxon>
        <taxon>Caudoviricetes</taxon>
        <taxon>Chimalliviridae</taxon>
        <taxon>Pawinskivirus</taxon>
        <taxon>Pawinskivirus PS119XW</taxon>
    </lineage>
</organism>
<evidence type="ECO:0000313" key="1">
    <source>
        <dbReference type="EMBL" id="QEM41989.1"/>
    </source>
</evidence>
<keyword evidence="2" id="KW-1185">Reference proteome</keyword>
<protein>
    <submittedName>
        <fullName evidence="1">Uncharacterized protein</fullName>
    </submittedName>
</protein>
<sequence>MSTRLNSVFVDLEYYFRGTYSERFKSLRKNGIEALEFTDVDIESIINGDTQKDADTLKFYKETWLEKPRHVCFTIFEKQRNRVLVELHVELDKKRIYWKKPITRWNMPNFKLRLKIVQDTSKRNWSGSEQL</sequence>